<accession>A0A3V4SGS8</accession>
<name>A0A3V4SGS8_SALET</name>
<proteinExistence type="predicted"/>
<reference evidence="2" key="2">
    <citation type="submission" date="2018-07" db="EMBL/GenBank/DDBJ databases">
        <authorList>
            <consortium name="GenomeTrakr network: Whole genome sequencing for foodborne pathogen traceback"/>
        </authorList>
    </citation>
    <scope>NUCLEOTIDE SEQUENCE</scope>
    <source>
        <strain evidence="2">FSIS1701107</strain>
    </source>
</reference>
<organism evidence="1">
    <name type="scientific">Salmonella enterica subsp. enterica serovar Altona</name>
    <dbReference type="NCBI Taxonomy" id="1151173"/>
    <lineage>
        <taxon>Bacteria</taxon>
        <taxon>Pseudomonadati</taxon>
        <taxon>Pseudomonadota</taxon>
        <taxon>Gammaproteobacteria</taxon>
        <taxon>Enterobacterales</taxon>
        <taxon>Enterobacteriaceae</taxon>
        <taxon>Salmonella</taxon>
    </lineage>
</organism>
<dbReference type="AlphaFoldDB" id="A0A3V4SGS8"/>
<evidence type="ECO:0000313" key="2">
    <source>
        <dbReference type="EMBL" id="EDH5176359.1"/>
    </source>
</evidence>
<comment type="caution">
    <text evidence="1">The sequence shown here is derived from an EMBL/GenBank/DDBJ whole genome shotgun (WGS) entry which is preliminary data.</text>
</comment>
<dbReference type="EMBL" id="AAMHXE010000001">
    <property type="protein sequence ID" value="EDH5176359.1"/>
    <property type="molecule type" value="Genomic_DNA"/>
</dbReference>
<dbReference type="EMBL" id="AAKNFY010000002">
    <property type="protein sequence ID" value="ECT5876414.1"/>
    <property type="molecule type" value="Genomic_DNA"/>
</dbReference>
<reference evidence="1" key="1">
    <citation type="submission" date="2018-07" db="EMBL/GenBank/DDBJ databases">
        <authorList>
            <consortium name="NARMS: The National Antimicrobial Resistance Monitoring System"/>
        </authorList>
    </citation>
    <scope>NUCLEOTIDE SEQUENCE</scope>
    <source>
        <strain evidence="1">CVM N57113F</strain>
    </source>
</reference>
<sequence length="243" mass="26369">MVSDFEKDIPVSIRVNSLVYGAAQNRASQGNVKLPDIIRAAFESVASGDATAFNCVLFKVVAGSDQLAHTAWLSRRVRELFVDRDGVLIGKSDRGSRKAGEPVGLAVRGGLPCVSVDAKYVPVRDVVYALHHECWRGDVVNVDSNIDNNRYENLTLSDTANEKSLVLNVNLSITELKAVIAGRQKAVVISCNKNETDKVTVITELITRESSIPVLLTDGKRQTVRQAIHAAAIGDSRFLISVV</sequence>
<evidence type="ECO:0000313" key="1">
    <source>
        <dbReference type="EMBL" id="ECT5876414.1"/>
    </source>
</evidence>
<dbReference type="RefSeq" id="WP_116525930.1">
    <property type="nucleotide sequence ID" value="NZ_JADDHZ010000008.1"/>
</dbReference>
<gene>
    <name evidence="1" type="ORF">A3Z14_05580</name>
    <name evidence="2" type="ORF">CB082_02885</name>
</gene>
<protein>
    <submittedName>
        <fullName evidence="1">Uncharacterized protein</fullName>
    </submittedName>
</protein>